<comment type="similarity">
    <text evidence="2 9 10">Belongs to the acetokinase family.</text>
</comment>
<dbReference type="SUPFAM" id="SSF53067">
    <property type="entry name" value="Actin-like ATPase domain"/>
    <property type="match status" value="2"/>
</dbReference>
<dbReference type="GO" id="GO:0005737">
    <property type="term" value="C:cytoplasm"/>
    <property type="evidence" value="ECO:0007669"/>
    <property type="project" value="UniProtKB-SubCell"/>
</dbReference>
<dbReference type="GO" id="GO:0047761">
    <property type="term" value="F:butyrate kinase activity"/>
    <property type="evidence" value="ECO:0007669"/>
    <property type="project" value="UniProtKB-UniRule"/>
</dbReference>
<dbReference type="InterPro" id="IPR043129">
    <property type="entry name" value="ATPase_NBD"/>
</dbReference>
<sequence length="354" mass="38812">MKNYILVINPGSTSTKIGLFNGNTPVFEENFHHNPEDLQEFSSILEQAPYRKTLILNFLEKQNITASSLKLVMARGGLLKPVVSGVYQVNKAMLNDLVNAPKQHASNLAAIIANDIATENSIKAYIADPVVVDELCELARFTGHPELKRISIFHALNQKAVARKFAQENDKKYENLNLIVVHMGGGITVGAHQKGKVIDVNQGFDGEGPFSPERTGTLPTGDLIKLAMSGKYTLEQMQELIVGKGGVNAYLGTNDMRIVEDKALIDDNYKIILDAMCFQIAKFIGAMATVLKGDVDAILLTGGIAYSKYVTAQLKDYTNYIATTQIYPGEDELEALAFNGNLVLENAINLQVYK</sequence>
<gene>
    <name evidence="9 11" type="primary">buk</name>
    <name evidence="11" type="ORF">TNO010_210051</name>
</gene>
<dbReference type="GO" id="GO:0008776">
    <property type="term" value="F:acetate kinase activity"/>
    <property type="evidence" value="ECO:0007669"/>
    <property type="project" value="TreeGrafter"/>
</dbReference>
<keyword evidence="6 9" id="KW-0418">Kinase</keyword>
<dbReference type="RefSeq" id="WP_172505206.1">
    <property type="nucleotide sequence ID" value="NZ_OENE01000014.1"/>
</dbReference>
<dbReference type="GeneID" id="79924808"/>
<evidence type="ECO:0000256" key="4">
    <source>
        <dbReference type="ARBA" id="ARBA00022679"/>
    </source>
</evidence>
<evidence type="ECO:0000256" key="6">
    <source>
        <dbReference type="ARBA" id="ARBA00022777"/>
    </source>
</evidence>
<dbReference type="PANTHER" id="PTHR21060:SF3">
    <property type="entry name" value="BUTYRATE KINASE 2-RELATED"/>
    <property type="match status" value="1"/>
</dbReference>
<reference evidence="11 12" key="1">
    <citation type="submission" date="2017-11" db="EMBL/GenBank/DDBJ databases">
        <authorList>
            <person name="Duchaud E."/>
        </authorList>
    </citation>
    <scope>NUCLEOTIDE SEQUENCE [LARGE SCALE GENOMIC DNA]</scope>
    <source>
        <strain evidence="11 12">TNO010</strain>
    </source>
</reference>
<dbReference type="Proteomes" id="UP000490060">
    <property type="component" value="Unassembled WGS sequence"/>
</dbReference>
<dbReference type="InterPro" id="IPR000890">
    <property type="entry name" value="Aliphatic_acid_kin_short-chain"/>
</dbReference>
<dbReference type="AlphaFoldDB" id="A0A2I2M7N4"/>
<keyword evidence="3 9" id="KW-0963">Cytoplasm</keyword>
<evidence type="ECO:0000256" key="8">
    <source>
        <dbReference type="ARBA" id="ARBA00048596"/>
    </source>
</evidence>
<comment type="catalytic activity">
    <reaction evidence="8 9">
        <text>butanoate + ATP = butanoyl phosphate + ADP</text>
        <dbReference type="Rhea" id="RHEA:13585"/>
        <dbReference type="ChEBI" id="CHEBI:17968"/>
        <dbReference type="ChEBI" id="CHEBI:30616"/>
        <dbReference type="ChEBI" id="CHEBI:58079"/>
        <dbReference type="ChEBI" id="CHEBI:456216"/>
        <dbReference type="EC" id="2.7.2.7"/>
    </reaction>
</comment>
<keyword evidence="7 9" id="KW-0067">ATP-binding</keyword>
<proteinExistence type="inferred from homology"/>
<dbReference type="InterPro" id="IPR023865">
    <property type="entry name" value="Aliphatic_acid_kinase_CS"/>
</dbReference>
<organism evidence="11 12">
    <name type="scientific">Tenacibaculum finnmarkense genomovar ulcerans</name>
    <dbReference type="NCBI Taxonomy" id="2781388"/>
    <lineage>
        <taxon>Bacteria</taxon>
        <taxon>Pseudomonadati</taxon>
        <taxon>Bacteroidota</taxon>
        <taxon>Flavobacteriia</taxon>
        <taxon>Flavobacteriales</taxon>
        <taxon>Flavobacteriaceae</taxon>
        <taxon>Tenacibaculum</taxon>
        <taxon>Tenacibaculum finnmarkense</taxon>
    </lineage>
</organism>
<evidence type="ECO:0000256" key="9">
    <source>
        <dbReference type="HAMAP-Rule" id="MF_00542"/>
    </source>
</evidence>
<evidence type="ECO:0000256" key="5">
    <source>
        <dbReference type="ARBA" id="ARBA00022741"/>
    </source>
</evidence>
<evidence type="ECO:0000256" key="3">
    <source>
        <dbReference type="ARBA" id="ARBA00022490"/>
    </source>
</evidence>
<evidence type="ECO:0000256" key="1">
    <source>
        <dbReference type="ARBA" id="ARBA00004496"/>
    </source>
</evidence>
<keyword evidence="4 9" id="KW-0808">Transferase</keyword>
<evidence type="ECO:0000313" key="12">
    <source>
        <dbReference type="Proteomes" id="UP000490060"/>
    </source>
</evidence>
<dbReference type="PRINTS" id="PR00471">
    <property type="entry name" value="ACETATEKNASE"/>
</dbReference>
<dbReference type="GO" id="GO:0005524">
    <property type="term" value="F:ATP binding"/>
    <property type="evidence" value="ECO:0007669"/>
    <property type="project" value="UniProtKB-KW"/>
</dbReference>
<protein>
    <recommendedName>
        <fullName evidence="9">Probable butyrate kinase</fullName>
        <shortName evidence="9">BK</shortName>
        <ecNumber evidence="9">2.7.2.7</ecNumber>
    </recommendedName>
    <alternativeName>
        <fullName evidence="9">Branched-chain carboxylic acid kinase</fullName>
    </alternativeName>
</protein>
<evidence type="ECO:0000256" key="7">
    <source>
        <dbReference type="ARBA" id="ARBA00022840"/>
    </source>
</evidence>
<dbReference type="PIRSF" id="PIRSF036458">
    <property type="entry name" value="Butyrate_kin"/>
    <property type="match status" value="1"/>
</dbReference>
<dbReference type="EMBL" id="OENE01000014">
    <property type="protein sequence ID" value="SOU88558.1"/>
    <property type="molecule type" value="Genomic_DNA"/>
</dbReference>
<evidence type="ECO:0000313" key="11">
    <source>
        <dbReference type="EMBL" id="SOU88558.1"/>
    </source>
</evidence>
<dbReference type="NCBIfam" id="NF002834">
    <property type="entry name" value="PRK03011.1-5"/>
    <property type="match status" value="1"/>
</dbReference>
<comment type="subcellular location">
    <subcellularLocation>
        <location evidence="1 9">Cytoplasm</location>
    </subcellularLocation>
</comment>
<dbReference type="PROSITE" id="PS01075">
    <property type="entry name" value="ACETATE_KINASE_1"/>
    <property type="match status" value="1"/>
</dbReference>
<evidence type="ECO:0000256" key="2">
    <source>
        <dbReference type="ARBA" id="ARBA00008748"/>
    </source>
</evidence>
<dbReference type="InterPro" id="IPR011245">
    <property type="entry name" value="Butyrate_kin"/>
</dbReference>
<dbReference type="CDD" id="cd24011">
    <property type="entry name" value="ASKHA_NBD_BK"/>
    <property type="match status" value="1"/>
</dbReference>
<name>A0A2I2M7N4_9FLAO</name>
<dbReference type="NCBIfam" id="TIGR02707">
    <property type="entry name" value="butyr_kinase"/>
    <property type="match status" value="1"/>
</dbReference>
<dbReference type="HAMAP" id="MF_00542">
    <property type="entry name" value="Butyrate_kinase"/>
    <property type="match status" value="1"/>
</dbReference>
<evidence type="ECO:0000256" key="10">
    <source>
        <dbReference type="RuleBase" id="RU003835"/>
    </source>
</evidence>
<accession>A0A2I2M7N4</accession>
<dbReference type="Pfam" id="PF00871">
    <property type="entry name" value="Acetate_kinase"/>
    <property type="match status" value="1"/>
</dbReference>
<dbReference type="PROSITE" id="PS01076">
    <property type="entry name" value="ACETATE_KINASE_2"/>
    <property type="match status" value="1"/>
</dbReference>
<dbReference type="PANTHER" id="PTHR21060">
    <property type="entry name" value="ACETATE KINASE"/>
    <property type="match status" value="1"/>
</dbReference>
<dbReference type="EC" id="2.7.2.7" evidence="9"/>
<dbReference type="Gene3D" id="3.30.420.40">
    <property type="match status" value="2"/>
</dbReference>
<dbReference type="GO" id="GO:0006083">
    <property type="term" value="P:acetate metabolic process"/>
    <property type="evidence" value="ECO:0007669"/>
    <property type="project" value="TreeGrafter"/>
</dbReference>
<keyword evidence="5 9" id="KW-0547">Nucleotide-binding</keyword>